<dbReference type="SUPFAM" id="SSF53335">
    <property type="entry name" value="S-adenosyl-L-methionine-dependent methyltransferases"/>
    <property type="match status" value="1"/>
</dbReference>
<comment type="caution">
    <text evidence="1">The sequence shown here is derived from an EMBL/GenBank/DDBJ whole genome shotgun (WGS) entry which is preliminary data.</text>
</comment>
<evidence type="ECO:0008006" key="3">
    <source>
        <dbReference type="Google" id="ProtNLM"/>
    </source>
</evidence>
<accession>A0ABN9XQN8</accession>
<organism evidence="1 2">
    <name type="scientific">Prorocentrum cordatum</name>
    <dbReference type="NCBI Taxonomy" id="2364126"/>
    <lineage>
        <taxon>Eukaryota</taxon>
        <taxon>Sar</taxon>
        <taxon>Alveolata</taxon>
        <taxon>Dinophyceae</taxon>
        <taxon>Prorocentrales</taxon>
        <taxon>Prorocentraceae</taxon>
        <taxon>Prorocentrum</taxon>
    </lineage>
</organism>
<proteinExistence type="predicted"/>
<keyword evidence="2" id="KW-1185">Reference proteome</keyword>
<dbReference type="InterPro" id="IPR029063">
    <property type="entry name" value="SAM-dependent_MTases_sf"/>
</dbReference>
<gene>
    <name evidence="1" type="ORF">PCOR1329_LOCUS78861</name>
</gene>
<sequence length="563" mass="61324">MSLRVAVNLARQREAEHAPRSALAPVGGRAQQLCPSVSGAGGSLADGGCSSDAEPGGVDVAHAGRRYLLRRLSETDVAPPDSGGGAGLLAPDTATSSIQWWSKPILDSLADNIDSSRATRRFNVHSVCSGVGAELFAIKALGIQTARVPVCDIKKHARDFMSQNHGDLISSCSESMAAYVGAVAGRPPPDCLVGGPPCQPYTEARSGRFSDDQGPATHHLYDAIFGMDGETPGGSYFECLNRTRPLGAIMEQVRGFTRKARAADQSEFERFRSMLEREIRVPDGESSKPHFTAVKAFIVNANTWLEMDRPRVMVIVLSDALGGWDGMGEIESMMSEVLSCRSKFPPHSVSELFRHWSRPQADGHVIQEALAAEEAKSERLGMWKQWQIDSLRTRAKFELPPHMTGALLSAGISTVGVPRPGARIRDVLEVAWCSRPPSERTVDNFFCDCNQSVYREPWGALKTLITSSFLFDFARGSILSGRDHFLLQALPSTMQLGTLSESKQRELAGEGIFVPCLATVLLAYYLNPKAPWIQRREDLATWVPAHEDPLPKRRKVIGGPSSC</sequence>
<dbReference type="EMBL" id="CAUYUJ010021030">
    <property type="protein sequence ID" value="CAK0902168.1"/>
    <property type="molecule type" value="Genomic_DNA"/>
</dbReference>
<reference evidence="1" key="1">
    <citation type="submission" date="2023-10" db="EMBL/GenBank/DDBJ databases">
        <authorList>
            <person name="Chen Y."/>
            <person name="Shah S."/>
            <person name="Dougan E. K."/>
            <person name="Thang M."/>
            <person name="Chan C."/>
        </authorList>
    </citation>
    <scope>NUCLEOTIDE SEQUENCE [LARGE SCALE GENOMIC DNA]</scope>
</reference>
<dbReference type="Proteomes" id="UP001189429">
    <property type="component" value="Unassembled WGS sequence"/>
</dbReference>
<protein>
    <recommendedName>
        <fullName evidence="3">DNA (cytosine-5-)-methyltransferase</fullName>
    </recommendedName>
</protein>
<name>A0ABN9XQN8_9DINO</name>
<evidence type="ECO:0000313" key="2">
    <source>
        <dbReference type="Proteomes" id="UP001189429"/>
    </source>
</evidence>
<evidence type="ECO:0000313" key="1">
    <source>
        <dbReference type="EMBL" id="CAK0902168.1"/>
    </source>
</evidence>
<dbReference type="Gene3D" id="3.40.50.150">
    <property type="entry name" value="Vaccinia Virus protein VP39"/>
    <property type="match status" value="1"/>
</dbReference>